<dbReference type="GeneID" id="5030240"/>
<dbReference type="RefSeq" id="XP_001444454.1">
    <property type="nucleotide sequence ID" value="XM_001444417.1"/>
</dbReference>
<dbReference type="HOGENOM" id="CLU_1274420_0_0_1"/>
<proteinExistence type="predicted"/>
<dbReference type="AlphaFoldDB" id="A0D1Z0"/>
<sequence>MINLMQKITNVQCLEHFEQVQFLDLRQNILKGDRAKCCKCQLINPTHIEQAFSKWIQKTQDEIQQIQNEFQGYLNPLKLFQEQMRQTQKSFDQNCEHLINEIDYLIRGINYDKNQKIKSLQVFGESISLSILQEMAELMSEKTPIMKQSKRDVELYKGLKLIINLTIQIMNEQQNSVIQLVKQQQSAKEKVENFKDIYLSHRSYYQYTETKNIYDIK</sequence>
<name>A0D1Z0_PARTE</name>
<protein>
    <submittedName>
        <fullName evidence="1">Uncharacterized protein</fullName>
    </submittedName>
</protein>
<evidence type="ECO:0000313" key="1">
    <source>
        <dbReference type="EMBL" id="CAK77057.1"/>
    </source>
</evidence>
<gene>
    <name evidence="1" type="ORF">GSPATT00039191001</name>
</gene>
<dbReference type="Proteomes" id="UP000000600">
    <property type="component" value="Unassembled WGS sequence"/>
</dbReference>
<evidence type="ECO:0000313" key="2">
    <source>
        <dbReference type="Proteomes" id="UP000000600"/>
    </source>
</evidence>
<accession>A0D1Z0</accession>
<dbReference type="OrthoDB" id="310609at2759"/>
<keyword evidence="2" id="KW-1185">Reference proteome</keyword>
<organism evidence="1 2">
    <name type="scientific">Paramecium tetraurelia</name>
    <dbReference type="NCBI Taxonomy" id="5888"/>
    <lineage>
        <taxon>Eukaryota</taxon>
        <taxon>Sar</taxon>
        <taxon>Alveolata</taxon>
        <taxon>Ciliophora</taxon>
        <taxon>Intramacronucleata</taxon>
        <taxon>Oligohymenophorea</taxon>
        <taxon>Peniculida</taxon>
        <taxon>Parameciidae</taxon>
        <taxon>Paramecium</taxon>
    </lineage>
</organism>
<dbReference type="KEGG" id="ptm:GSPATT00039191001"/>
<dbReference type="InParanoid" id="A0D1Z0"/>
<reference evidence="1 2" key="1">
    <citation type="journal article" date="2006" name="Nature">
        <title>Global trends of whole-genome duplications revealed by the ciliate Paramecium tetraurelia.</title>
        <authorList>
            <consortium name="Genoscope"/>
            <person name="Aury J.-M."/>
            <person name="Jaillon O."/>
            <person name="Duret L."/>
            <person name="Noel B."/>
            <person name="Jubin C."/>
            <person name="Porcel B.M."/>
            <person name="Segurens B."/>
            <person name="Daubin V."/>
            <person name="Anthouard V."/>
            <person name="Aiach N."/>
            <person name="Arnaiz O."/>
            <person name="Billaut A."/>
            <person name="Beisson J."/>
            <person name="Blanc I."/>
            <person name="Bouhouche K."/>
            <person name="Camara F."/>
            <person name="Duharcourt S."/>
            <person name="Guigo R."/>
            <person name="Gogendeau D."/>
            <person name="Katinka M."/>
            <person name="Keller A.-M."/>
            <person name="Kissmehl R."/>
            <person name="Klotz C."/>
            <person name="Koll F."/>
            <person name="Le Moue A."/>
            <person name="Lepere C."/>
            <person name="Malinsky S."/>
            <person name="Nowacki M."/>
            <person name="Nowak J.K."/>
            <person name="Plattner H."/>
            <person name="Poulain J."/>
            <person name="Ruiz F."/>
            <person name="Serrano V."/>
            <person name="Zagulski M."/>
            <person name="Dessen P."/>
            <person name="Betermier M."/>
            <person name="Weissenbach J."/>
            <person name="Scarpelli C."/>
            <person name="Schachter V."/>
            <person name="Sperling L."/>
            <person name="Meyer E."/>
            <person name="Cohen J."/>
            <person name="Wincker P."/>
        </authorList>
    </citation>
    <scope>NUCLEOTIDE SEQUENCE [LARGE SCALE GENOMIC DNA]</scope>
    <source>
        <strain evidence="1 2">Stock d4-2</strain>
    </source>
</reference>
<dbReference type="EMBL" id="CT868261">
    <property type="protein sequence ID" value="CAK77057.1"/>
    <property type="molecule type" value="Genomic_DNA"/>
</dbReference>